<keyword evidence="2" id="KW-1185">Reference proteome</keyword>
<dbReference type="Proteomes" id="UP001139193">
    <property type="component" value="Unassembled WGS sequence"/>
</dbReference>
<evidence type="ECO:0000313" key="1">
    <source>
        <dbReference type="EMBL" id="MCI1187879.1"/>
    </source>
</evidence>
<dbReference type="AlphaFoldDB" id="A0A9X1VEU4"/>
<evidence type="ECO:0000313" key="2">
    <source>
        <dbReference type="Proteomes" id="UP001139193"/>
    </source>
</evidence>
<organism evidence="1 2">
    <name type="scientific">Hymenobacter cyanobacteriorum</name>
    <dbReference type="NCBI Taxonomy" id="2926463"/>
    <lineage>
        <taxon>Bacteria</taxon>
        <taxon>Pseudomonadati</taxon>
        <taxon>Bacteroidota</taxon>
        <taxon>Cytophagia</taxon>
        <taxon>Cytophagales</taxon>
        <taxon>Hymenobacteraceae</taxon>
        <taxon>Hymenobacter</taxon>
    </lineage>
</organism>
<sequence length="728" mass="80901">MTHNEIWLPYGGRLVRLDLSEDSELLPSFAANDRTKPESIENDYAPEFSVPGNQNNHRLLRHAAATGPARGQAYARLPCLLVSDGVETLPIGMLLIKGYEGGQYQLQLTGGNRRLADQLKTELGEDKLLSDLDFSRFDHVWNPANITARLSYDYWAANGYGYEVVERGKPLSLESLDPYTLFPSVSGQLIFKQILADAGFTADELDDEPLFAALNVPTANPYVYPQDFRDARALQAGLIVQAISSGQGNPLEKTAEFPPEKLNFAFTSLAPYRAPTATTYTAGVYTVETLGYYNVNASVLLNYGCDDHFPHSGRVSCKVMLYINGQPVLDANGDQIAYFQPDRIIGYKEETFTPYLGKWLLHPGDTVSLWWQGDEWEHNGQDPTDPRWRVADTGGRLAKAGLPGDLYVYLPATLTVELLEEFPRGGLIKLNQWLPAEMTQLAFLKSIFLLLGITCQTDPYRPHLRLATGDKLLENIPKARNWSSKLDAAAAPGRLPERSLAFRFGDYGKKNALLWTEDEHVTKGYGDGHILVDDEVLPAKYELATLPFAASELSPTVPGVLRILNYELPDLSATTYNSITAKPRLVLRQAMPMQAVQVLNNPDNPAAGKTAVSTTFSFFAGLDPGLLLNGTVLTHYWQDLRAMLDESRYLVERFRLSATDVATLDFSVPVWVAAFNDFFAVSQVVEFDPHRSTEVHLVRLNAKHLPPPSVPGEGVEFWVQEFAGAEFY</sequence>
<name>A0A9X1VEU4_9BACT</name>
<dbReference type="RefSeq" id="WP_241936152.1">
    <property type="nucleotide sequence ID" value="NZ_JALBGC010000003.1"/>
</dbReference>
<reference evidence="1" key="1">
    <citation type="submission" date="2022-03" db="EMBL/GenBank/DDBJ databases">
        <title>Bacterial whole genome sequence for Hymenobacter sp. DH14.</title>
        <authorList>
            <person name="Le V."/>
        </authorList>
    </citation>
    <scope>NUCLEOTIDE SEQUENCE</scope>
    <source>
        <strain evidence="1">DH14</strain>
    </source>
</reference>
<gene>
    <name evidence="1" type="ORF">MON38_10645</name>
</gene>
<comment type="caution">
    <text evidence="1">The sequence shown here is derived from an EMBL/GenBank/DDBJ whole genome shotgun (WGS) entry which is preliminary data.</text>
</comment>
<dbReference type="EMBL" id="JALBGC010000003">
    <property type="protein sequence ID" value="MCI1187879.1"/>
    <property type="molecule type" value="Genomic_DNA"/>
</dbReference>
<accession>A0A9X1VEU4</accession>
<proteinExistence type="predicted"/>
<protein>
    <submittedName>
        <fullName evidence="1">Uncharacterized protein</fullName>
    </submittedName>
</protein>